<dbReference type="AlphaFoldDB" id="A0AAD9DD48"/>
<protein>
    <submittedName>
        <fullName evidence="3">Uncharacterized protein</fullName>
    </submittedName>
</protein>
<feature type="region of interest" description="Disordered" evidence="2">
    <location>
        <begin position="25"/>
        <end position="99"/>
    </location>
</feature>
<evidence type="ECO:0000313" key="4">
    <source>
        <dbReference type="Proteomes" id="UP001224775"/>
    </source>
</evidence>
<reference evidence="3" key="1">
    <citation type="submission" date="2023-06" db="EMBL/GenBank/DDBJ databases">
        <title>Survivors Of The Sea: Transcriptome response of Skeletonema marinoi to long-term dormancy.</title>
        <authorList>
            <person name="Pinder M.I.M."/>
            <person name="Kourtchenko O."/>
            <person name="Robertson E.K."/>
            <person name="Larsson T."/>
            <person name="Maumus F."/>
            <person name="Osuna-Cruz C.M."/>
            <person name="Vancaester E."/>
            <person name="Stenow R."/>
            <person name="Vandepoele K."/>
            <person name="Ploug H."/>
            <person name="Bruchert V."/>
            <person name="Godhe A."/>
            <person name="Topel M."/>
        </authorList>
    </citation>
    <scope>NUCLEOTIDE SEQUENCE</scope>
    <source>
        <strain evidence="3">R05AC</strain>
    </source>
</reference>
<evidence type="ECO:0000256" key="1">
    <source>
        <dbReference type="SAM" id="Coils"/>
    </source>
</evidence>
<keyword evidence="1" id="KW-0175">Coiled coil</keyword>
<comment type="caution">
    <text evidence="3">The sequence shown here is derived from an EMBL/GenBank/DDBJ whole genome shotgun (WGS) entry which is preliminary data.</text>
</comment>
<feature type="compositionally biased region" description="Acidic residues" evidence="2">
    <location>
        <begin position="43"/>
        <end position="66"/>
    </location>
</feature>
<feature type="coiled-coil region" evidence="1">
    <location>
        <begin position="121"/>
        <end position="183"/>
    </location>
</feature>
<gene>
    <name evidence="3" type="ORF">QTG54_005852</name>
</gene>
<dbReference type="Proteomes" id="UP001224775">
    <property type="component" value="Unassembled WGS sequence"/>
</dbReference>
<proteinExistence type="predicted"/>
<dbReference type="EMBL" id="JATAAI010000009">
    <property type="protein sequence ID" value="KAK1743231.1"/>
    <property type="molecule type" value="Genomic_DNA"/>
</dbReference>
<keyword evidence="4" id="KW-1185">Reference proteome</keyword>
<evidence type="ECO:0000313" key="3">
    <source>
        <dbReference type="EMBL" id="KAK1743231.1"/>
    </source>
</evidence>
<sequence>MWNLSSLAQKAKDAAAQIEHQINDSIGAIIPEEDENATAANPDDQEETDGYLNVEEECVSFAERDEETQQQHGDDDDDDDAVTQTKAMRPRVESAPSTGEISFVDLKSALPESFDGNSAAVEEALGRIAFLEQMVKSLEEQLTTAKEESEKYYSSNLELMEQVRELKEENKLLKDNSLRKEKE</sequence>
<organism evidence="3 4">
    <name type="scientific">Skeletonema marinoi</name>
    <dbReference type="NCBI Taxonomy" id="267567"/>
    <lineage>
        <taxon>Eukaryota</taxon>
        <taxon>Sar</taxon>
        <taxon>Stramenopiles</taxon>
        <taxon>Ochrophyta</taxon>
        <taxon>Bacillariophyta</taxon>
        <taxon>Coscinodiscophyceae</taxon>
        <taxon>Thalassiosirophycidae</taxon>
        <taxon>Thalassiosirales</taxon>
        <taxon>Skeletonemataceae</taxon>
        <taxon>Skeletonema</taxon>
        <taxon>Skeletonema marinoi-dohrnii complex</taxon>
    </lineage>
</organism>
<evidence type="ECO:0000256" key="2">
    <source>
        <dbReference type="SAM" id="MobiDB-lite"/>
    </source>
</evidence>
<accession>A0AAD9DD48</accession>
<name>A0AAD9DD48_9STRA</name>